<evidence type="ECO:0000313" key="2">
    <source>
        <dbReference type="EMBL" id="RVW59787.1"/>
    </source>
</evidence>
<proteinExistence type="predicted"/>
<dbReference type="Proteomes" id="UP000288805">
    <property type="component" value="Unassembled WGS sequence"/>
</dbReference>
<sequence length="472" mass="51548">MDDTRWWQGHHHPTGGLTEIVVAERGPWQAVCDNSGYEGRVTCIRMGVIRMGVIRMGFVEGVLTVGVPGRFCIPNGVLVEFLDEEEVVSTEKAEGRAITFSKEQFNAGLQFPLPVLFKEFLHFTQIPPAFIHPNIVRVLMGCSILTCCSTLTSRCWSCRIQRKEGRRDMWWSGVPGRAIGASGEAFSPNYSLVLRVRTEGHVVEWVEKASFRLNKLFEITALERQYDAAHCAEPDGCCPGVPRCNRRTLRNAERSLTIGRGEKRGNLAEGSGEKTVRSSPPAGAPAKKKKKTSNKGKEVEIPLLQRSSPHPDADAAEASCAAYRLLWQPNGGNGGRKPGSAILRAKPSCPCTGEGASLKETSSARNLKSGSSGGFKIDSRRPSKSVAHPSRMTIRRSETEMATETPAVPMVVPDEALLAMRVGREAEADSTRLDHAMPSAKMFEVVETLVSGLRGMVNNTIYLLTCCGPLIT</sequence>
<dbReference type="AlphaFoldDB" id="A0A438FIK3"/>
<evidence type="ECO:0000313" key="3">
    <source>
        <dbReference type="Proteomes" id="UP000288805"/>
    </source>
</evidence>
<evidence type="ECO:0000256" key="1">
    <source>
        <dbReference type="SAM" id="MobiDB-lite"/>
    </source>
</evidence>
<feature type="compositionally biased region" description="Basic and acidic residues" evidence="1">
    <location>
        <begin position="260"/>
        <end position="276"/>
    </location>
</feature>
<dbReference type="EMBL" id="QGNW01000877">
    <property type="protein sequence ID" value="RVW59787.1"/>
    <property type="molecule type" value="Genomic_DNA"/>
</dbReference>
<feature type="compositionally biased region" description="Polar residues" evidence="1">
    <location>
        <begin position="359"/>
        <end position="370"/>
    </location>
</feature>
<name>A0A438FIK3_VITVI</name>
<protein>
    <submittedName>
        <fullName evidence="2">Uncharacterized protein</fullName>
    </submittedName>
</protein>
<accession>A0A438FIK3</accession>
<comment type="caution">
    <text evidence="2">The sequence shown here is derived from an EMBL/GenBank/DDBJ whole genome shotgun (WGS) entry which is preliminary data.</text>
</comment>
<reference evidence="2 3" key="1">
    <citation type="journal article" date="2018" name="PLoS Genet.">
        <title>Population sequencing reveals clonal diversity and ancestral inbreeding in the grapevine cultivar Chardonnay.</title>
        <authorList>
            <person name="Roach M.J."/>
            <person name="Johnson D.L."/>
            <person name="Bohlmann J."/>
            <person name="van Vuuren H.J."/>
            <person name="Jones S.J."/>
            <person name="Pretorius I.S."/>
            <person name="Schmidt S.A."/>
            <person name="Borneman A.R."/>
        </authorList>
    </citation>
    <scope>NUCLEOTIDE SEQUENCE [LARGE SCALE GENOMIC DNA]</scope>
    <source>
        <strain evidence="3">cv. Chardonnay</strain>
        <tissue evidence="2">Leaf</tissue>
    </source>
</reference>
<gene>
    <name evidence="2" type="ORF">CK203_100622</name>
</gene>
<organism evidence="2 3">
    <name type="scientific">Vitis vinifera</name>
    <name type="common">Grape</name>
    <dbReference type="NCBI Taxonomy" id="29760"/>
    <lineage>
        <taxon>Eukaryota</taxon>
        <taxon>Viridiplantae</taxon>
        <taxon>Streptophyta</taxon>
        <taxon>Embryophyta</taxon>
        <taxon>Tracheophyta</taxon>
        <taxon>Spermatophyta</taxon>
        <taxon>Magnoliopsida</taxon>
        <taxon>eudicotyledons</taxon>
        <taxon>Gunneridae</taxon>
        <taxon>Pentapetalae</taxon>
        <taxon>rosids</taxon>
        <taxon>Vitales</taxon>
        <taxon>Vitaceae</taxon>
        <taxon>Viteae</taxon>
        <taxon>Vitis</taxon>
    </lineage>
</organism>
<feature type="region of interest" description="Disordered" evidence="1">
    <location>
        <begin position="353"/>
        <end position="395"/>
    </location>
</feature>
<feature type="region of interest" description="Disordered" evidence="1">
    <location>
        <begin position="255"/>
        <end position="315"/>
    </location>
</feature>